<sequence length="249" mass="26924">MAERLVMDSKSHELRLGQSFDPTSNVGFHSVRYDFKPASVDASKVSSVDINDKNEVTIQVPHVEGAGTTNTVYKGPKRPCQKECILIINHDTGEISLEKLTSTIQLKKTRKEGSSKAQQQLNRPVTPVDRTGSKKGKQSPDKRKKKNSPTDIEMQPSPALSYEPSPGPSPGPSPFAPSAHSPFDVGVMSSSDDGADSSDEESHTVPNKDVVKQSQNSAFHPPEKQGFMSTLKDDLQLSDSSDSSGSDSD</sequence>
<dbReference type="AlphaFoldDB" id="A0A8J1UX22"/>
<keyword evidence="5" id="KW-0010">Activator</keyword>
<gene>
    <name evidence="9" type="ORF">OFUS_LOCUS15541</name>
</gene>
<dbReference type="InterPro" id="IPR019194">
    <property type="entry name" value="Tscrpt_elong_fac_Eaf_N"/>
</dbReference>
<dbReference type="EMBL" id="CAIIXF020000007">
    <property type="protein sequence ID" value="CAH1790327.1"/>
    <property type="molecule type" value="Genomic_DNA"/>
</dbReference>
<proteinExistence type="inferred from homology"/>
<dbReference type="PANTHER" id="PTHR15970">
    <property type="entry name" value="ELL-ASSOCIATED FACTOR EAF"/>
    <property type="match status" value="1"/>
</dbReference>
<keyword evidence="3" id="KW-0597">Phosphoprotein</keyword>
<feature type="compositionally biased region" description="Low complexity" evidence="8">
    <location>
        <begin position="176"/>
        <end position="192"/>
    </location>
</feature>
<evidence type="ECO:0000256" key="5">
    <source>
        <dbReference type="ARBA" id="ARBA00023159"/>
    </source>
</evidence>
<dbReference type="GO" id="GO:0032783">
    <property type="term" value="C:super elongation complex"/>
    <property type="evidence" value="ECO:0007669"/>
    <property type="project" value="InterPro"/>
</dbReference>
<feature type="region of interest" description="Disordered" evidence="8">
    <location>
        <begin position="108"/>
        <end position="249"/>
    </location>
</feature>
<evidence type="ECO:0000256" key="4">
    <source>
        <dbReference type="ARBA" id="ARBA00023015"/>
    </source>
</evidence>
<comment type="caution">
    <text evidence="9">The sequence shown here is derived from an EMBL/GenBank/DDBJ whole genome shotgun (WGS) entry which is preliminary data.</text>
</comment>
<evidence type="ECO:0000256" key="8">
    <source>
        <dbReference type="SAM" id="MobiDB-lite"/>
    </source>
</evidence>
<reference evidence="9" key="1">
    <citation type="submission" date="2022-03" db="EMBL/GenBank/DDBJ databases">
        <authorList>
            <person name="Martin C."/>
        </authorList>
    </citation>
    <scope>NUCLEOTIDE SEQUENCE</scope>
</reference>
<dbReference type="InterPro" id="IPR027093">
    <property type="entry name" value="EAF_fam"/>
</dbReference>
<keyword evidence="10" id="KW-1185">Reference proteome</keyword>
<dbReference type="PANTHER" id="PTHR15970:SF2">
    <property type="entry name" value="ELL-ASSOCIATED FACTOR EAF"/>
    <property type="match status" value="1"/>
</dbReference>
<evidence type="ECO:0000313" key="10">
    <source>
        <dbReference type="Proteomes" id="UP000749559"/>
    </source>
</evidence>
<keyword evidence="6" id="KW-0804">Transcription</keyword>
<organism evidence="9 10">
    <name type="scientific">Owenia fusiformis</name>
    <name type="common">Polychaete worm</name>
    <dbReference type="NCBI Taxonomy" id="6347"/>
    <lineage>
        <taxon>Eukaryota</taxon>
        <taxon>Metazoa</taxon>
        <taxon>Spiralia</taxon>
        <taxon>Lophotrochozoa</taxon>
        <taxon>Annelida</taxon>
        <taxon>Polychaeta</taxon>
        <taxon>Sedentaria</taxon>
        <taxon>Canalipalpata</taxon>
        <taxon>Sabellida</taxon>
        <taxon>Oweniida</taxon>
        <taxon>Oweniidae</taxon>
        <taxon>Owenia</taxon>
    </lineage>
</organism>
<evidence type="ECO:0000256" key="1">
    <source>
        <dbReference type="ARBA" id="ARBA00004123"/>
    </source>
</evidence>
<feature type="compositionally biased region" description="Basic residues" evidence="8">
    <location>
        <begin position="133"/>
        <end position="147"/>
    </location>
</feature>
<evidence type="ECO:0000256" key="6">
    <source>
        <dbReference type="ARBA" id="ARBA00023163"/>
    </source>
</evidence>
<dbReference type="Proteomes" id="UP000749559">
    <property type="component" value="Unassembled WGS sequence"/>
</dbReference>
<dbReference type="Pfam" id="PF09816">
    <property type="entry name" value="EAF"/>
    <property type="match status" value="1"/>
</dbReference>
<name>A0A8J1UX22_OWEFU</name>
<feature type="compositionally biased region" description="Low complexity" evidence="8">
    <location>
        <begin position="237"/>
        <end position="249"/>
    </location>
</feature>
<feature type="compositionally biased region" description="Pro residues" evidence="8">
    <location>
        <begin position="165"/>
        <end position="175"/>
    </location>
</feature>
<comment type="subcellular location">
    <subcellularLocation>
        <location evidence="1">Nucleus</location>
    </subcellularLocation>
</comment>
<keyword evidence="4" id="KW-0805">Transcription regulation</keyword>
<evidence type="ECO:0000313" key="9">
    <source>
        <dbReference type="EMBL" id="CAH1790327.1"/>
    </source>
</evidence>
<evidence type="ECO:0000256" key="3">
    <source>
        <dbReference type="ARBA" id="ARBA00022553"/>
    </source>
</evidence>
<dbReference type="GO" id="GO:0006368">
    <property type="term" value="P:transcription elongation by RNA polymerase II"/>
    <property type="evidence" value="ECO:0007669"/>
    <property type="project" value="InterPro"/>
</dbReference>
<comment type="similarity">
    <text evidence="2">Belongs to the EAF family.</text>
</comment>
<dbReference type="GO" id="GO:0003711">
    <property type="term" value="F:transcription elongation factor activity"/>
    <property type="evidence" value="ECO:0007669"/>
    <property type="project" value="TreeGrafter"/>
</dbReference>
<accession>A0A8J1UX22</accession>
<evidence type="ECO:0000256" key="7">
    <source>
        <dbReference type="ARBA" id="ARBA00023242"/>
    </source>
</evidence>
<evidence type="ECO:0000256" key="2">
    <source>
        <dbReference type="ARBA" id="ARBA00007798"/>
    </source>
</evidence>
<keyword evidence="7" id="KW-0539">Nucleus</keyword>
<protein>
    <submittedName>
        <fullName evidence="9">Uncharacterized protein</fullName>
    </submittedName>
</protein>
<dbReference type="OrthoDB" id="125903at2759"/>